<proteinExistence type="predicted"/>
<dbReference type="Pfam" id="PF05656">
    <property type="entry name" value="DUF805"/>
    <property type="match status" value="1"/>
</dbReference>
<feature type="region of interest" description="Disordered" evidence="1">
    <location>
        <begin position="162"/>
        <end position="277"/>
    </location>
</feature>
<sequence>MTVRPDLNQNLCTHFKHLFSFKASERRREFFVYNLFTGVYIFFAYLILSFLVVSLAYIYDYDLDLAVAASFSVALGLYAFANLAAAFRRVRDFGLPGLSIVILFIVLCALTAFFERASYPSVTSNACTILLFTFVLSLLALFPTKVAGNKYRNPKVFPEAEEASTEAASTEVNSSTTSASQTTETTKASQTTDAPNDRLADVIEETKEVTSQTAEKVADNVAEAHSTAEEKVEEAKETVASKVEEVKEAVTSKVEEAKVSLNKEEVKDTTETDEKTK</sequence>
<keyword evidence="2" id="KW-0472">Membrane</keyword>
<dbReference type="InterPro" id="IPR008523">
    <property type="entry name" value="DUF805"/>
</dbReference>
<evidence type="ECO:0000313" key="4">
    <source>
        <dbReference type="Proteomes" id="UP000265691"/>
    </source>
</evidence>
<feature type="transmembrane region" description="Helical" evidence="2">
    <location>
        <begin position="30"/>
        <end position="59"/>
    </location>
</feature>
<evidence type="ECO:0000256" key="2">
    <source>
        <dbReference type="SAM" id="Phobius"/>
    </source>
</evidence>
<protein>
    <recommendedName>
        <fullName evidence="5">DUF805 domain-containing protein</fullName>
    </recommendedName>
</protein>
<name>A0A3A1Y2T3_9GAMM</name>
<dbReference type="GO" id="GO:0016020">
    <property type="term" value="C:membrane"/>
    <property type="evidence" value="ECO:0007669"/>
    <property type="project" value="InterPro"/>
</dbReference>
<dbReference type="Gene3D" id="6.10.140.1430">
    <property type="match status" value="1"/>
</dbReference>
<feature type="transmembrane region" description="Helical" evidence="2">
    <location>
        <begin position="120"/>
        <end position="142"/>
    </location>
</feature>
<evidence type="ECO:0008006" key="5">
    <source>
        <dbReference type="Google" id="ProtNLM"/>
    </source>
</evidence>
<dbReference type="AlphaFoldDB" id="A0A3A1Y2T3"/>
<keyword evidence="2" id="KW-1133">Transmembrane helix</keyword>
<feature type="compositionally biased region" description="Low complexity" evidence="1">
    <location>
        <begin position="165"/>
        <end position="192"/>
    </location>
</feature>
<keyword evidence="2" id="KW-0812">Transmembrane</keyword>
<feature type="transmembrane region" description="Helical" evidence="2">
    <location>
        <begin position="65"/>
        <end position="86"/>
    </location>
</feature>
<comment type="caution">
    <text evidence="3">The sequence shown here is derived from an EMBL/GenBank/DDBJ whole genome shotgun (WGS) entry which is preliminary data.</text>
</comment>
<keyword evidence="4" id="KW-1185">Reference proteome</keyword>
<evidence type="ECO:0000256" key="1">
    <source>
        <dbReference type="SAM" id="MobiDB-lite"/>
    </source>
</evidence>
<accession>A0A3A1Y2T3</accession>
<feature type="transmembrane region" description="Helical" evidence="2">
    <location>
        <begin position="93"/>
        <end position="114"/>
    </location>
</feature>
<dbReference type="RefSeq" id="WP_119525525.1">
    <property type="nucleotide sequence ID" value="NZ_NRHC01000084.1"/>
</dbReference>
<dbReference type="SUPFAM" id="SSF58113">
    <property type="entry name" value="Apolipoprotein A-I"/>
    <property type="match status" value="1"/>
</dbReference>
<evidence type="ECO:0000313" key="3">
    <source>
        <dbReference type="EMBL" id="RIY31616.1"/>
    </source>
</evidence>
<organism evidence="3 4">
    <name type="scientific">Psittacicella hinzii</name>
    <dbReference type="NCBI Taxonomy" id="2028575"/>
    <lineage>
        <taxon>Bacteria</taxon>
        <taxon>Pseudomonadati</taxon>
        <taxon>Pseudomonadota</taxon>
        <taxon>Gammaproteobacteria</taxon>
        <taxon>Pasteurellales</taxon>
        <taxon>Psittacicellaceae</taxon>
        <taxon>Psittacicella</taxon>
    </lineage>
</organism>
<dbReference type="Proteomes" id="UP000265691">
    <property type="component" value="Unassembled WGS sequence"/>
</dbReference>
<feature type="compositionally biased region" description="Basic and acidic residues" evidence="1">
    <location>
        <begin position="226"/>
        <end position="277"/>
    </location>
</feature>
<feature type="compositionally biased region" description="Basic and acidic residues" evidence="1">
    <location>
        <begin position="195"/>
        <end position="208"/>
    </location>
</feature>
<gene>
    <name evidence="3" type="ORF">CKF54_06345</name>
</gene>
<reference evidence="3 4" key="1">
    <citation type="submission" date="2017-08" db="EMBL/GenBank/DDBJ databases">
        <title>Reclassification of Bisgaard taxon 37 and 44.</title>
        <authorList>
            <person name="Christensen H."/>
        </authorList>
    </citation>
    <scope>NUCLEOTIDE SEQUENCE [LARGE SCALE GENOMIC DNA]</scope>
    <source>
        <strain evidence="3 4">B96_3</strain>
    </source>
</reference>
<dbReference type="OrthoDB" id="5679449at2"/>
<dbReference type="EMBL" id="NRHC01000084">
    <property type="protein sequence ID" value="RIY31616.1"/>
    <property type="molecule type" value="Genomic_DNA"/>
</dbReference>